<dbReference type="Proteomes" id="UP000000260">
    <property type="component" value="Chromosome"/>
</dbReference>
<evidence type="ECO:0000313" key="3">
    <source>
        <dbReference type="Proteomes" id="UP000000260"/>
    </source>
</evidence>
<evidence type="ECO:0000256" key="1">
    <source>
        <dbReference type="SAM" id="MobiDB-lite"/>
    </source>
</evidence>
<evidence type="ECO:0000313" key="2">
    <source>
        <dbReference type="EMBL" id="ABU77114.1"/>
    </source>
</evidence>
<reference evidence="2 3" key="1">
    <citation type="journal article" date="2010" name="PLoS ONE">
        <title>Genome sequence of Cronobacter sakazakii BAA-894 and comparative genomic hybridization analysis with other Cronobacter species.</title>
        <authorList>
            <person name="Kucerova E."/>
            <person name="Clifton S.W."/>
            <person name="Xia X.Q."/>
            <person name="Long F."/>
            <person name="Porwollik S."/>
            <person name="Fulton L."/>
            <person name="Fronick C."/>
            <person name="Minx P."/>
            <person name="Kyung K."/>
            <person name="Warren W."/>
            <person name="Fulton R."/>
            <person name="Feng D."/>
            <person name="Wollam A."/>
            <person name="Shah N."/>
            <person name="Bhonagiri V."/>
            <person name="Nash W.E."/>
            <person name="Hallsworth-Pepin K."/>
            <person name="Wilson R.K."/>
            <person name="McClelland M."/>
            <person name="Forsythe S.J."/>
        </authorList>
    </citation>
    <scope>NUCLEOTIDE SEQUENCE [LARGE SCALE GENOMIC DNA]</scope>
    <source>
        <strain evidence="2 3">ATCC BAA-894</strain>
    </source>
</reference>
<dbReference type="AlphaFoldDB" id="A7MK83"/>
<proteinExistence type="predicted"/>
<keyword evidence="3" id="KW-1185">Reference proteome</keyword>
<feature type="region of interest" description="Disordered" evidence="1">
    <location>
        <begin position="54"/>
        <end position="80"/>
    </location>
</feature>
<name>A7MK83_CROS8</name>
<accession>A7MK83</accession>
<dbReference type="EMBL" id="CP000783">
    <property type="protein sequence ID" value="ABU77114.1"/>
    <property type="molecule type" value="Genomic_DNA"/>
</dbReference>
<sequence>MAGFTGLSDEKGPPAGRTEGYLSGFRASSRAVPRLGRVAGIVKVMSAACRRLAGSGVNGPVKNAKGVQRQKAGANPGRDK</sequence>
<dbReference type="KEGG" id="esa:ESA_01860"/>
<organism evidence="2 3">
    <name type="scientific">Cronobacter sakazakii (strain ATCC BAA-894)</name>
    <name type="common">Enterobacter sakazakii</name>
    <dbReference type="NCBI Taxonomy" id="290339"/>
    <lineage>
        <taxon>Bacteria</taxon>
        <taxon>Pseudomonadati</taxon>
        <taxon>Pseudomonadota</taxon>
        <taxon>Gammaproteobacteria</taxon>
        <taxon>Enterobacterales</taxon>
        <taxon>Enterobacteriaceae</taxon>
        <taxon>Cronobacter</taxon>
    </lineage>
</organism>
<feature type="region of interest" description="Disordered" evidence="1">
    <location>
        <begin position="1"/>
        <end position="21"/>
    </location>
</feature>
<protein>
    <submittedName>
        <fullName evidence="2">Uncharacterized protein</fullName>
    </submittedName>
</protein>
<dbReference type="HOGENOM" id="CLU_2583829_0_0_6"/>
<gene>
    <name evidence="2" type="ordered locus">ESA_01860</name>
</gene>